<feature type="transmembrane region" description="Helical" evidence="7">
    <location>
        <begin position="91"/>
        <end position="109"/>
    </location>
</feature>
<evidence type="ECO:0000256" key="3">
    <source>
        <dbReference type="ARBA" id="ARBA00022475"/>
    </source>
</evidence>
<dbReference type="PANTHER" id="PTHR33452:SF1">
    <property type="entry name" value="INNER MEMBRANE PROTEIN YPHA-RELATED"/>
    <property type="match status" value="1"/>
</dbReference>
<evidence type="ECO:0000256" key="5">
    <source>
        <dbReference type="ARBA" id="ARBA00022989"/>
    </source>
</evidence>
<dbReference type="InterPro" id="IPR051907">
    <property type="entry name" value="DoxX-like_oxidoreductase"/>
</dbReference>
<evidence type="ECO:0000256" key="7">
    <source>
        <dbReference type="SAM" id="Phobius"/>
    </source>
</evidence>
<feature type="transmembrane region" description="Helical" evidence="7">
    <location>
        <begin position="121"/>
        <end position="142"/>
    </location>
</feature>
<comment type="subcellular location">
    <subcellularLocation>
        <location evidence="1">Cell membrane</location>
        <topology evidence="1">Multi-pass membrane protein</topology>
    </subcellularLocation>
</comment>
<dbReference type="EMBL" id="CP031417">
    <property type="protein sequence ID" value="AXK80496.1"/>
    <property type="molecule type" value="Genomic_DNA"/>
</dbReference>
<name>A0A345ZU99_9HYPH</name>
<feature type="transmembrane region" description="Helical" evidence="7">
    <location>
        <begin position="23"/>
        <end position="42"/>
    </location>
</feature>
<keyword evidence="3" id="KW-1003">Cell membrane</keyword>
<keyword evidence="6 7" id="KW-0472">Membrane</keyword>
<evidence type="ECO:0000256" key="2">
    <source>
        <dbReference type="ARBA" id="ARBA00006679"/>
    </source>
</evidence>
<keyword evidence="4 7" id="KW-0812">Transmembrane</keyword>
<dbReference type="KEGG" id="ptaw:DW352_08200"/>
<dbReference type="AlphaFoldDB" id="A0A345ZU99"/>
<comment type="similarity">
    <text evidence="2">Belongs to the DoxX family.</text>
</comment>
<proteinExistence type="inferred from homology"/>
<dbReference type="OrthoDB" id="5398343at2"/>
<evidence type="ECO:0000313" key="9">
    <source>
        <dbReference type="Proteomes" id="UP000254889"/>
    </source>
</evidence>
<dbReference type="Pfam" id="PF07681">
    <property type="entry name" value="DoxX"/>
    <property type="match status" value="1"/>
</dbReference>
<dbReference type="GO" id="GO:0005886">
    <property type="term" value="C:plasma membrane"/>
    <property type="evidence" value="ECO:0007669"/>
    <property type="project" value="UniProtKB-SubCell"/>
</dbReference>
<dbReference type="InterPro" id="IPR032808">
    <property type="entry name" value="DoxX"/>
</dbReference>
<keyword evidence="9" id="KW-1185">Reference proteome</keyword>
<accession>A0A345ZU99</accession>
<sequence length="150" mass="16072">MNTSEQKLLYPGLAGFYATWTDIAYTFMRVVVGAMFLMHVSVKFKIGAGAVAANIMAKNGLEPALIMAYVTMFLEVVGGVCLIIGLFTRFFGAALAIEMLIAMFAVHFSKGYAAGAGGYEYVLLIGAVCFLIALRGGGPYSVDRFLGKEL</sequence>
<evidence type="ECO:0000256" key="1">
    <source>
        <dbReference type="ARBA" id="ARBA00004651"/>
    </source>
</evidence>
<organism evidence="8 9">
    <name type="scientific">Pseudolabrys taiwanensis</name>
    <dbReference type="NCBI Taxonomy" id="331696"/>
    <lineage>
        <taxon>Bacteria</taxon>
        <taxon>Pseudomonadati</taxon>
        <taxon>Pseudomonadota</taxon>
        <taxon>Alphaproteobacteria</taxon>
        <taxon>Hyphomicrobiales</taxon>
        <taxon>Xanthobacteraceae</taxon>
        <taxon>Pseudolabrys</taxon>
    </lineage>
</organism>
<evidence type="ECO:0000313" key="8">
    <source>
        <dbReference type="EMBL" id="AXK80496.1"/>
    </source>
</evidence>
<evidence type="ECO:0000256" key="6">
    <source>
        <dbReference type="ARBA" id="ARBA00023136"/>
    </source>
</evidence>
<reference evidence="8 9" key="1">
    <citation type="submission" date="2018-07" db="EMBL/GenBank/DDBJ databases">
        <authorList>
            <person name="Quirk P.G."/>
            <person name="Krulwich T.A."/>
        </authorList>
    </citation>
    <scope>NUCLEOTIDE SEQUENCE [LARGE SCALE GENOMIC DNA]</scope>
    <source>
        <strain evidence="8 9">CC-BB4</strain>
    </source>
</reference>
<keyword evidence="5 7" id="KW-1133">Transmembrane helix</keyword>
<feature type="transmembrane region" description="Helical" evidence="7">
    <location>
        <begin position="63"/>
        <end position="85"/>
    </location>
</feature>
<gene>
    <name evidence="8" type="ORF">DW352_08200</name>
</gene>
<dbReference type="RefSeq" id="WP_115690202.1">
    <property type="nucleotide sequence ID" value="NZ_CP031417.1"/>
</dbReference>
<protein>
    <submittedName>
        <fullName evidence="8">DoxX family protein</fullName>
    </submittedName>
</protein>
<dbReference type="Proteomes" id="UP000254889">
    <property type="component" value="Chromosome"/>
</dbReference>
<dbReference type="PANTHER" id="PTHR33452">
    <property type="entry name" value="OXIDOREDUCTASE CATD-RELATED"/>
    <property type="match status" value="1"/>
</dbReference>
<evidence type="ECO:0000256" key="4">
    <source>
        <dbReference type="ARBA" id="ARBA00022692"/>
    </source>
</evidence>